<accession>A0ABS4ZA62</accession>
<dbReference type="Gene3D" id="3.30.420.40">
    <property type="match status" value="2"/>
</dbReference>
<keyword evidence="3" id="KW-1185">Reference proteome</keyword>
<dbReference type="SUPFAM" id="SSF53067">
    <property type="entry name" value="Actin-like ATPase domain"/>
    <property type="match status" value="1"/>
</dbReference>
<name>A0ABS4ZA62_9ACTN</name>
<reference evidence="2 3" key="1">
    <citation type="submission" date="2021-03" db="EMBL/GenBank/DDBJ databases">
        <title>Sequencing the genomes of 1000 actinobacteria strains.</title>
        <authorList>
            <person name="Klenk H.-P."/>
        </authorList>
    </citation>
    <scope>NUCLEOTIDE SEQUENCE [LARGE SCALE GENOMIC DNA]</scope>
    <source>
        <strain evidence="2 3">DSM 12936</strain>
    </source>
</reference>
<sequence>MLVGVDWGGTKIEAVALGEDGEQVARVRESTPFSDYEGCLALIARLVAQVETTAGRTGTVGVGLPGSLDPRTGLAKGASSTWLNGRPVEADLVRVLGREVRTSNDADCFAVSEAVDGAGAGHRVVLGVIIGTGTGAGIAIDGRAHHGPNNSAAEYGHNQLPRPDVSEIPGPACYCGRRGCVERWVSGPSFARDYFQHASVDLADPPRLSAEEILEQVRAGHRLSRLVWDRYLDRLARGLSVVVNTLDPDVIVLGGGMSNIPELYDELPSRVADATFSPCFYTPILPAAHGDSSGVRGAAWLWKD</sequence>
<proteinExistence type="inferred from homology"/>
<gene>
    <name evidence="2" type="ORF">JOF54_002861</name>
</gene>
<protein>
    <submittedName>
        <fullName evidence="2">Fructokinase</fullName>
        <ecNumber evidence="2">2.7.1.4</ecNumber>
    </submittedName>
</protein>
<dbReference type="InterPro" id="IPR049874">
    <property type="entry name" value="ROK_cs"/>
</dbReference>
<dbReference type="PANTHER" id="PTHR18964:SF174">
    <property type="entry name" value="D-ALLOSE KINASE-RELATED"/>
    <property type="match status" value="1"/>
</dbReference>
<dbReference type="InterPro" id="IPR000600">
    <property type="entry name" value="ROK"/>
</dbReference>
<dbReference type="InterPro" id="IPR043129">
    <property type="entry name" value="ATPase_NBD"/>
</dbReference>
<comment type="similarity">
    <text evidence="1">Belongs to the ROK (NagC/XylR) family.</text>
</comment>
<evidence type="ECO:0000313" key="2">
    <source>
        <dbReference type="EMBL" id="MBP2417939.1"/>
    </source>
</evidence>
<dbReference type="Proteomes" id="UP000758168">
    <property type="component" value="Unassembled WGS sequence"/>
</dbReference>
<dbReference type="Pfam" id="PF00480">
    <property type="entry name" value="ROK"/>
    <property type="match status" value="1"/>
</dbReference>
<evidence type="ECO:0000313" key="3">
    <source>
        <dbReference type="Proteomes" id="UP000758168"/>
    </source>
</evidence>
<dbReference type="EC" id="2.7.1.4" evidence="2"/>
<dbReference type="PROSITE" id="PS01125">
    <property type="entry name" value="ROK"/>
    <property type="match status" value="1"/>
</dbReference>
<dbReference type="CDD" id="cd24066">
    <property type="entry name" value="ASKHA_NBD_ROK_EcFRK-like"/>
    <property type="match status" value="1"/>
</dbReference>
<dbReference type="EMBL" id="JAGIOB010000001">
    <property type="protein sequence ID" value="MBP2417939.1"/>
    <property type="molecule type" value="Genomic_DNA"/>
</dbReference>
<dbReference type="RefSeq" id="WP_210057042.1">
    <property type="nucleotide sequence ID" value="NZ_BAAAMH010000010.1"/>
</dbReference>
<evidence type="ECO:0000256" key="1">
    <source>
        <dbReference type="ARBA" id="ARBA00006479"/>
    </source>
</evidence>
<keyword evidence="2" id="KW-0808">Transferase</keyword>
<dbReference type="PANTHER" id="PTHR18964">
    <property type="entry name" value="ROK (REPRESSOR, ORF, KINASE) FAMILY"/>
    <property type="match status" value="1"/>
</dbReference>
<dbReference type="GO" id="GO:0008865">
    <property type="term" value="F:fructokinase activity"/>
    <property type="evidence" value="ECO:0007669"/>
    <property type="project" value="UniProtKB-EC"/>
</dbReference>
<organism evidence="2 3">
    <name type="scientific">Microlunatus capsulatus</name>
    <dbReference type="NCBI Taxonomy" id="99117"/>
    <lineage>
        <taxon>Bacteria</taxon>
        <taxon>Bacillati</taxon>
        <taxon>Actinomycetota</taxon>
        <taxon>Actinomycetes</taxon>
        <taxon>Propionibacteriales</taxon>
        <taxon>Propionibacteriaceae</taxon>
        <taxon>Microlunatus</taxon>
    </lineage>
</organism>
<comment type="caution">
    <text evidence="2">The sequence shown here is derived from an EMBL/GenBank/DDBJ whole genome shotgun (WGS) entry which is preliminary data.</text>
</comment>